<organism evidence="1 2">
    <name type="scientific">Steroidobacter agaridevorans</name>
    <dbReference type="NCBI Taxonomy" id="2695856"/>
    <lineage>
        <taxon>Bacteria</taxon>
        <taxon>Pseudomonadati</taxon>
        <taxon>Pseudomonadota</taxon>
        <taxon>Gammaproteobacteria</taxon>
        <taxon>Steroidobacterales</taxon>
        <taxon>Steroidobacteraceae</taxon>
        <taxon>Steroidobacter</taxon>
    </lineage>
</organism>
<accession>A0A829YH24</accession>
<evidence type="ECO:0000313" key="1">
    <source>
        <dbReference type="EMBL" id="GFE82539.1"/>
    </source>
</evidence>
<proteinExistence type="predicted"/>
<name>A0A829YH24_9GAMM</name>
<comment type="caution">
    <text evidence="1">The sequence shown here is derived from an EMBL/GenBank/DDBJ whole genome shotgun (WGS) entry which is preliminary data.</text>
</comment>
<dbReference type="EMBL" id="BLJN01000004">
    <property type="protein sequence ID" value="GFE82539.1"/>
    <property type="molecule type" value="Genomic_DNA"/>
</dbReference>
<dbReference type="AlphaFoldDB" id="A0A829YH24"/>
<gene>
    <name evidence="1" type="ORF">GCM10011487_45390</name>
</gene>
<evidence type="ECO:0000313" key="2">
    <source>
        <dbReference type="Proteomes" id="UP000445000"/>
    </source>
</evidence>
<sequence>METARAGASPAPDITVTVAPFRAWRGSRLIVAEKPTRAAIEAHENRQSFEAAEYTRAERFPVDLVYGFP</sequence>
<dbReference type="Proteomes" id="UP000445000">
    <property type="component" value="Unassembled WGS sequence"/>
</dbReference>
<protein>
    <submittedName>
        <fullName evidence="1">Uncharacterized protein</fullName>
    </submittedName>
</protein>
<reference evidence="2" key="1">
    <citation type="submission" date="2020-01" db="EMBL/GenBank/DDBJ databases">
        <title>'Steroidobacter agaridevorans' sp. nov., agar-degrading bacteria isolated from rhizosphere soils.</title>
        <authorList>
            <person name="Ikenaga M."/>
            <person name="Kataoka M."/>
            <person name="Murouchi A."/>
            <person name="Katsuragi S."/>
            <person name="Sakai M."/>
        </authorList>
    </citation>
    <scope>NUCLEOTIDE SEQUENCE [LARGE SCALE GENOMIC DNA]</scope>
    <source>
        <strain evidence="2">YU21-B</strain>
    </source>
</reference>
<keyword evidence="2" id="KW-1185">Reference proteome</keyword>